<dbReference type="SUPFAM" id="SSF58104">
    <property type="entry name" value="Methyl-accepting chemotaxis protein (MCP) signaling domain"/>
    <property type="match status" value="1"/>
</dbReference>
<dbReference type="InterPro" id="IPR003660">
    <property type="entry name" value="HAMP_dom"/>
</dbReference>
<dbReference type="Pfam" id="PF00672">
    <property type="entry name" value="HAMP"/>
    <property type="match status" value="1"/>
</dbReference>
<keyword evidence="1 3" id="KW-0807">Transducer</keyword>
<dbReference type="CDD" id="cd06225">
    <property type="entry name" value="HAMP"/>
    <property type="match status" value="1"/>
</dbReference>
<dbReference type="AlphaFoldDB" id="A0A845BD24"/>
<organism evidence="8 9">
    <name type="scientific">Teichococcus coralli</name>
    <dbReference type="NCBI Taxonomy" id="2545983"/>
    <lineage>
        <taxon>Bacteria</taxon>
        <taxon>Pseudomonadati</taxon>
        <taxon>Pseudomonadota</taxon>
        <taxon>Alphaproteobacteria</taxon>
        <taxon>Acetobacterales</taxon>
        <taxon>Roseomonadaceae</taxon>
        <taxon>Roseomonas</taxon>
    </lineage>
</organism>
<keyword evidence="9" id="KW-1185">Reference proteome</keyword>
<keyword evidence="5" id="KW-1133">Transmembrane helix</keyword>
<reference evidence="8 9" key="1">
    <citation type="submission" date="2019-03" db="EMBL/GenBank/DDBJ databases">
        <title>Roseomonas sp. a novel Roseomonas species isolated from Sea whip Gorgonian.</title>
        <authorList>
            <person name="Li F."/>
            <person name="Pan X."/>
            <person name="Huang S."/>
            <person name="Li Z."/>
            <person name="Meng B."/>
        </authorList>
    </citation>
    <scope>NUCLEOTIDE SEQUENCE [LARGE SCALE GENOMIC DNA]</scope>
    <source>
        <strain evidence="8 9">M0104</strain>
    </source>
</reference>
<comment type="caution">
    <text evidence="8">The sequence shown here is derived from an EMBL/GenBank/DDBJ whole genome shotgun (WGS) entry which is preliminary data.</text>
</comment>
<dbReference type="PANTHER" id="PTHR32089:SF112">
    <property type="entry name" value="LYSOZYME-LIKE PROTEIN-RELATED"/>
    <property type="match status" value="1"/>
</dbReference>
<dbReference type="PROSITE" id="PS50111">
    <property type="entry name" value="CHEMOTAXIS_TRANSDUC_2"/>
    <property type="match status" value="1"/>
</dbReference>
<dbReference type="PROSITE" id="PS50885">
    <property type="entry name" value="HAMP"/>
    <property type="match status" value="1"/>
</dbReference>
<evidence type="ECO:0000256" key="1">
    <source>
        <dbReference type="ARBA" id="ARBA00023224"/>
    </source>
</evidence>
<dbReference type="GO" id="GO:0016020">
    <property type="term" value="C:membrane"/>
    <property type="evidence" value="ECO:0007669"/>
    <property type="project" value="InterPro"/>
</dbReference>
<evidence type="ECO:0000256" key="4">
    <source>
        <dbReference type="SAM" id="MobiDB-lite"/>
    </source>
</evidence>
<dbReference type="Pfam" id="PF00015">
    <property type="entry name" value="MCPsignal"/>
    <property type="match status" value="1"/>
</dbReference>
<feature type="region of interest" description="Disordered" evidence="4">
    <location>
        <begin position="13"/>
        <end position="42"/>
    </location>
</feature>
<sequence>MAEGRAACGFAASSPARGRRRRNCHGSRREASDVTASPKPPVAWQRGLNPPLRYCAARYPHRSLPVRIRNFFLACFCAAAVPGALATGWLALSAWSKLEQSGTARLAARTVSDSQRAQSAIAVEVGAYASQLRLDNPDVATLRRSAEVTDRQLAAAAAVAREAGFKSRIAEDMLARILPMRQRTMEELARPLAARDPELPKRTHALRNEGVEALSELAAEAGRGVFAASPEAAALISVANAVMDYRDFMGRRSTAFYPWISGGPVALPAFEAVLGQTGRMEQAWDTVEQLIRAMPERPALQAAMQEQAATRAPNEARWQEMIRKSRVALTGGDPGWNTTVPEFRPWAVASQAEILKLRDAALDETMAMTEASWNRARAAFLAALGLALAVAVSAVASVLTLLSRIVRPVQALTASVTRIAGGELDLEVPHRARRDELGSMAAAVETLRRGSAERLQLAEDQRQVQQQQIERAQRVDALLKSFEQETAGMLRMVATAASEMEATAGGMTKVAASGKDRANLVAGASERASGNVQTVAAAAEELSASIAEVARQVRDSAARAEQASAAAQQTDRTVRGLSEAAARIGDVVQLIAGIASQTNLLALNATIEAARAGEAGKGFAVVAGEVKNLASQTARATGEISQQIAAMQAETERTAQEIGGIAQMIVALNEATAVVAEAAGQQAEATREIGSAVAQAAVGTQEASHHAAGVSEDAERTGSAAQDVRGASSKLAEQAEGLRGRMEQFLAALRAA</sequence>
<evidence type="ECO:0000256" key="3">
    <source>
        <dbReference type="PROSITE-ProRule" id="PRU00284"/>
    </source>
</evidence>
<keyword evidence="5" id="KW-0472">Membrane</keyword>
<feature type="domain" description="Methyl-accepting transducer" evidence="6">
    <location>
        <begin position="496"/>
        <end position="732"/>
    </location>
</feature>
<evidence type="ECO:0000313" key="8">
    <source>
        <dbReference type="EMBL" id="MXP63212.1"/>
    </source>
</evidence>
<evidence type="ECO:0000256" key="2">
    <source>
        <dbReference type="ARBA" id="ARBA00029447"/>
    </source>
</evidence>
<evidence type="ECO:0000256" key="5">
    <source>
        <dbReference type="SAM" id="Phobius"/>
    </source>
</evidence>
<comment type="similarity">
    <text evidence="2">Belongs to the methyl-accepting chemotaxis (MCP) protein family.</text>
</comment>
<feature type="region of interest" description="Disordered" evidence="4">
    <location>
        <begin position="703"/>
        <end position="725"/>
    </location>
</feature>
<feature type="transmembrane region" description="Helical" evidence="5">
    <location>
        <begin position="71"/>
        <end position="92"/>
    </location>
</feature>
<evidence type="ECO:0000259" key="7">
    <source>
        <dbReference type="PROSITE" id="PS50885"/>
    </source>
</evidence>
<dbReference type="EMBL" id="SNVJ01000005">
    <property type="protein sequence ID" value="MXP63212.1"/>
    <property type="molecule type" value="Genomic_DNA"/>
</dbReference>
<dbReference type="Gene3D" id="1.10.287.950">
    <property type="entry name" value="Methyl-accepting chemotaxis protein"/>
    <property type="match status" value="1"/>
</dbReference>
<dbReference type="GO" id="GO:0007165">
    <property type="term" value="P:signal transduction"/>
    <property type="evidence" value="ECO:0007669"/>
    <property type="project" value="UniProtKB-KW"/>
</dbReference>
<feature type="transmembrane region" description="Helical" evidence="5">
    <location>
        <begin position="378"/>
        <end position="402"/>
    </location>
</feature>
<dbReference type="Proteomes" id="UP000460715">
    <property type="component" value="Unassembled WGS sequence"/>
</dbReference>
<feature type="domain" description="HAMP" evidence="7">
    <location>
        <begin position="403"/>
        <end position="456"/>
    </location>
</feature>
<name>A0A845BD24_9PROT</name>
<feature type="compositionally biased region" description="Basic residues" evidence="4">
    <location>
        <begin position="17"/>
        <end position="26"/>
    </location>
</feature>
<accession>A0A845BD24</accession>
<dbReference type="Gene3D" id="1.10.8.500">
    <property type="entry name" value="HAMP domain in histidine kinase"/>
    <property type="match status" value="1"/>
</dbReference>
<keyword evidence="5" id="KW-0812">Transmembrane</keyword>
<gene>
    <name evidence="8" type="ORF">E0493_07590</name>
</gene>
<dbReference type="PANTHER" id="PTHR32089">
    <property type="entry name" value="METHYL-ACCEPTING CHEMOTAXIS PROTEIN MCPB"/>
    <property type="match status" value="1"/>
</dbReference>
<dbReference type="InterPro" id="IPR004089">
    <property type="entry name" value="MCPsignal_dom"/>
</dbReference>
<evidence type="ECO:0000259" key="6">
    <source>
        <dbReference type="PROSITE" id="PS50111"/>
    </source>
</evidence>
<dbReference type="SMART" id="SM00283">
    <property type="entry name" value="MA"/>
    <property type="match status" value="1"/>
</dbReference>
<dbReference type="SMART" id="SM00304">
    <property type="entry name" value="HAMP"/>
    <property type="match status" value="1"/>
</dbReference>
<evidence type="ECO:0000313" key="9">
    <source>
        <dbReference type="Proteomes" id="UP000460715"/>
    </source>
</evidence>
<proteinExistence type="inferred from homology"/>
<protein>
    <submittedName>
        <fullName evidence="8">Methyl-accepting chemotaxis protein</fullName>
    </submittedName>
</protein>